<dbReference type="OrthoDB" id="5920264at2759"/>
<protein>
    <submittedName>
        <fullName evidence="4">JNK1/MAPK8-associated membrane protein-like protein</fullName>
    </submittedName>
</protein>
<dbReference type="GO" id="GO:0036503">
    <property type="term" value="P:ERAD pathway"/>
    <property type="evidence" value="ECO:0007669"/>
    <property type="project" value="TreeGrafter"/>
</dbReference>
<gene>
    <name evidence="3" type="ORF">B4U79_01661</name>
    <name evidence="2" type="ORF">B4U79_04448</name>
    <name evidence="4" type="ORF">B4U79_12415</name>
</gene>
<feature type="transmembrane region" description="Helical" evidence="1">
    <location>
        <begin position="87"/>
        <end position="110"/>
    </location>
</feature>
<dbReference type="GO" id="GO:0006986">
    <property type="term" value="P:response to unfolded protein"/>
    <property type="evidence" value="ECO:0007669"/>
    <property type="project" value="InterPro"/>
</dbReference>
<dbReference type="AlphaFoldDB" id="A0A3S3S596"/>
<reference evidence="4" key="2">
    <citation type="submission" date="2018-11" db="EMBL/GenBank/DDBJ databases">
        <title>Trombidioid mite genomics.</title>
        <authorList>
            <person name="Dong X."/>
        </authorList>
    </citation>
    <scope>NUCLEOTIDE SEQUENCE</scope>
    <source>
        <strain evidence="4">UoL-WK</strain>
    </source>
</reference>
<keyword evidence="1" id="KW-0472">Membrane</keyword>
<accession>A0A3S3S596</accession>
<proteinExistence type="predicted"/>
<dbReference type="EMBL" id="NCKU01007951">
    <property type="protein sequence ID" value="RWS02250.1"/>
    <property type="molecule type" value="Genomic_DNA"/>
</dbReference>
<keyword evidence="5" id="KW-1185">Reference proteome</keyword>
<dbReference type="GO" id="GO:0016020">
    <property type="term" value="C:membrane"/>
    <property type="evidence" value="ECO:0007669"/>
    <property type="project" value="InterPro"/>
</dbReference>
<evidence type="ECO:0000313" key="5">
    <source>
        <dbReference type="Proteomes" id="UP000285301"/>
    </source>
</evidence>
<dbReference type="Pfam" id="PF05571">
    <property type="entry name" value="JAMP"/>
    <property type="match status" value="1"/>
</dbReference>
<evidence type="ECO:0000313" key="3">
    <source>
        <dbReference type="EMBL" id="RWS02250.1"/>
    </source>
</evidence>
<feature type="transmembrane region" description="Helical" evidence="1">
    <location>
        <begin position="190"/>
        <end position="213"/>
    </location>
</feature>
<dbReference type="EMBL" id="NCKU01002557">
    <property type="protein sequence ID" value="RWS09342.1"/>
    <property type="molecule type" value="Genomic_DNA"/>
</dbReference>
<dbReference type="PANTHER" id="PTHR12740:SF4">
    <property type="entry name" value="JNK1_MAPK8-ASSOCIATED MEMBRANE PROTEIN"/>
    <property type="match status" value="1"/>
</dbReference>
<keyword evidence="1" id="KW-1133">Transmembrane helix</keyword>
<dbReference type="GO" id="GO:0031625">
    <property type="term" value="F:ubiquitin protein ligase binding"/>
    <property type="evidence" value="ECO:0007669"/>
    <property type="project" value="TreeGrafter"/>
</dbReference>
<name>A0A3S3S596_9ACAR</name>
<feature type="transmembrane region" description="Helical" evidence="1">
    <location>
        <begin position="58"/>
        <end position="75"/>
    </location>
</feature>
<evidence type="ECO:0000313" key="2">
    <source>
        <dbReference type="EMBL" id="RWS01264.1"/>
    </source>
</evidence>
<keyword evidence="1" id="KW-0812">Transmembrane</keyword>
<evidence type="ECO:0000256" key="1">
    <source>
        <dbReference type="SAM" id="Phobius"/>
    </source>
</evidence>
<comment type="caution">
    <text evidence="4">The sequence shown here is derived from an EMBL/GenBank/DDBJ whole genome shotgun (WGS) entry which is preliminary data.</text>
</comment>
<dbReference type="InterPro" id="IPR008485">
    <property type="entry name" value="JAMP"/>
</dbReference>
<evidence type="ECO:0000313" key="4">
    <source>
        <dbReference type="EMBL" id="RWS09342.1"/>
    </source>
</evidence>
<organism evidence="4 5">
    <name type="scientific">Dinothrombium tinctorium</name>
    <dbReference type="NCBI Taxonomy" id="1965070"/>
    <lineage>
        <taxon>Eukaryota</taxon>
        <taxon>Metazoa</taxon>
        <taxon>Ecdysozoa</taxon>
        <taxon>Arthropoda</taxon>
        <taxon>Chelicerata</taxon>
        <taxon>Arachnida</taxon>
        <taxon>Acari</taxon>
        <taxon>Acariformes</taxon>
        <taxon>Trombidiformes</taxon>
        <taxon>Prostigmata</taxon>
        <taxon>Anystina</taxon>
        <taxon>Parasitengona</taxon>
        <taxon>Trombidioidea</taxon>
        <taxon>Trombidiidae</taxon>
        <taxon>Dinothrombium</taxon>
    </lineage>
</organism>
<feature type="transmembrane region" description="Helical" evidence="1">
    <location>
        <begin position="156"/>
        <end position="178"/>
    </location>
</feature>
<dbReference type="PANTHER" id="PTHR12740">
    <property type="entry name" value="JNK1/MAPK8-ASSOCIATED MEMBRANE PROTEIN"/>
    <property type="match status" value="1"/>
</dbReference>
<dbReference type="EMBL" id="NCKU01009528">
    <property type="protein sequence ID" value="RWS01264.1"/>
    <property type="molecule type" value="Genomic_DNA"/>
</dbReference>
<reference evidence="4 5" key="1">
    <citation type="journal article" date="2018" name="Gigascience">
        <title>Genomes of trombidid mites reveal novel predicted allergens and laterally-transferred genes associated with secondary metabolism.</title>
        <authorList>
            <person name="Dong X."/>
            <person name="Chaisiri K."/>
            <person name="Xia D."/>
            <person name="Armstrong S.D."/>
            <person name="Fang Y."/>
            <person name="Donnelly M.J."/>
            <person name="Kadowaki T."/>
            <person name="McGarry J.W."/>
            <person name="Darby A.C."/>
            <person name="Makepeace B.L."/>
        </authorList>
    </citation>
    <scope>NUCLEOTIDE SEQUENCE [LARGE SCALE GENOMIC DNA]</scope>
    <source>
        <strain evidence="4">UoL-WK</strain>
    </source>
</reference>
<sequence>MQKCPGIYCGRMLLNEHNYSDCGVCPTGFRSVSSLPNAEHLFTSECVKCSLSLQLYDWFYLLFMALILLVFEWYLIDYSLKRRNLPLEVLSVHLSALFEVVVSSLITVLVTSETKSIFEIKHCGVYRLSDWYTLFFNPSPDFKTTLRCTQESVYPLYSMIFLFYLLSLLLLITVRPFVILKISHKNATKTIYLTMYVIPALAVIHAIFCGLICK</sequence>
<dbReference type="Proteomes" id="UP000285301">
    <property type="component" value="Unassembled WGS sequence"/>
</dbReference>